<gene>
    <name evidence="1" type="ORF">CBF37_06140</name>
</gene>
<comment type="caution">
    <text evidence="1">The sequence shown here is derived from an EMBL/GenBank/DDBJ whole genome shotgun (WGS) entry which is preliminary data.</text>
</comment>
<reference evidence="1 2" key="1">
    <citation type="submission" date="2017-05" db="EMBL/GenBank/DDBJ databases">
        <title>Vagococcus spp. assemblies.</title>
        <authorList>
            <person name="Gulvik C.A."/>
        </authorList>
    </citation>
    <scope>NUCLEOTIDE SEQUENCE [LARGE SCALE GENOMIC DNA]</scope>
    <source>
        <strain evidence="1 2">SS1995</strain>
    </source>
</reference>
<accession>A0A429ZYC2</accession>
<dbReference type="OrthoDB" id="2088158at2"/>
<protein>
    <submittedName>
        <fullName evidence="1">Uncharacterized protein</fullName>
    </submittedName>
</protein>
<name>A0A429ZYC2_9ENTE</name>
<evidence type="ECO:0000313" key="1">
    <source>
        <dbReference type="EMBL" id="RST98946.1"/>
    </source>
</evidence>
<organism evidence="1 2">
    <name type="scientific">Vagococcus vulneris</name>
    <dbReference type="NCBI Taxonomy" id="1977869"/>
    <lineage>
        <taxon>Bacteria</taxon>
        <taxon>Bacillati</taxon>
        <taxon>Bacillota</taxon>
        <taxon>Bacilli</taxon>
        <taxon>Lactobacillales</taxon>
        <taxon>Enterococcaceae</taxon>
        <taxon>Vagococcus</taxon>
    </lineage>
</organism>
<dbReference type="RefSeq" id="WP_125983869.1">
    <property type="nucleotide sequence ID" value="NZ_NGJS01000007.1"/>
</dbReference>
<dbReference type="AlphaFoldDB" id="A0A429ZYC2"/>
<dbReference type="Proteomes" id="UP000287857">
    <property type="component" value="Unassembled WGS sequence"/>
</dbReference>
<dbReference type="EMBL" id="NGJS01000007">
    <property type="protein sequence ID" value="RST98946.1"/>
    <property type="molecule type" value="Genomic_DNA"/>
</dbReference>
<evidence type="ECO:0000313" key="2">
    <source>
        <dbReference type="Proteomes" id="UP000287857"/>
    </source>
</evidence>
<keyword evidence="2" id="KW-1185">Reference proteome</keyword>
<proteinExistence type="predicted"/>
<sequence length="60" mass="7015">MKKINPPQKVTIEEAADYQFEPGRVQRTDHFSLGKFIVAKIIIGESDKVQRRNNRELVFK</sequence>